<name>A0ABR1QHX0_9PEZI</name>
<reference evidence="2 3" key="1">
    <citation type="submission" date="2023-01" db="EMBL/GenBank/DDBJ databases">
        <title>Analysis of 21 Apiospora genomes using comparative genomics revels a genus with tremendous synthesis potential of carbohydrate active enzymes and secondary metabolites.</title>
        <authorList>
            <person name="Sorensen T."/>
        </authorList>
    </citation>
    <scope>NUCLEOTIDE SEQUENCE [LARGE SCALE GENOMIC DNA]</scope>
    <source>
        <strain evidence="2 3">CBS 24483</strain>
    </source>
</reference>
<dbReference type="Gene3D" id="3.40.395.10">
    <property type="entry name" value="Adenoviral Proteinase, Chain A"/>
    <property type="match status" value="1"/>
</dbReference>
<sequence>MQRTPPFTPPKSIWGNNTNNRPRTLLNRNLTRNPPDYEVGGLPGQVLSTGMRLDHTSPEIVRSLNLGANQVLRKCINCLESLQVRSTAWLTAECVDVPISHAYQCQPKAVRRRVNILSTMDSAGLFQDPEVRSGNGSGDGGGKLSQTRDELRTDLKFQKKLDEAYKTKPKLWKRIRAREFTIWPIHTTEHFVTIILRMRRSDHSVGPSTPYDEVAQFTILEPVGNLLMVKRIHRRLRRILCRDKIRIAEDAFRGLWYPKQHDGFSCGLRAYRMAKEFMERLSWILEVYPVTFHLTDKPVALNSQGRRALQTLLTQSPALLAPSLDPMDTTEGPTPTAGEAEDDFERMLWGQPFSGNFNGDRVRQEMTTNAAFRAVELVDWQARVAVVPRGGARAGPPVLPGPGPAAAPGGEPDIQRFEGQAAFNPVQNPGSGPGRNRDQLFLDALANVTLDNQLKRKGEDETGEEPAKKLTAKQWRRKRTKVTKLRKGRHDRYGPAFISAPAFRKVLGGRIKT</sequence>
<comment type="caution">
    <text evidence="2">The sequence shown here is derived from an EMBL/GenBank/DDBJ whole genome shotgun (WGS) entry which is preliminary data.</text>
</comment>
<dbReference type="RefSeq" id="XP_066701651.1">
    <property type="nucleotide sequence ID" value="XM_066841789.1"/>
</dbReference>
<evidence type="ECO:0000313" key="3">
    <source>
        <dbReference type="Proteomes" id="UP001391051"/>
    </source>
</evidence>
<dbReference type="Proteomes" id="UP001391051">
    <property type="component" value="Unassembled WGS sequence"/>
</dbReference>
<keyword evidence="3" id="KW-1185">Reference proteome</keyword>
<dbReference type="EMBL" id="JAQQWE010000004">
    <property type="protein sequence ID" value="KAK7956345.1"/>
    <property type="molecule type" value="Genomic_DNA"/>
</dbReference>
<gene>
    <name evidence="2" type="ORF">PG986_005567</name>
</gene>
<dbReference type="GeneID" id="92074851"/>
<accession>A0ABR1QHX0</accession>
<evidence type="ECO:0000313" key="2">
    <source>
        <dbReference type="EMBL" id="KAK7956345.1"/>
    </source>
</evidence>
<protein>
    <recommendedName>
        <fullName evidence="4">Ubiquitin-like protease family profile domain-containing protein</fullName>
    </recommendedName>
</protein>
<feature type="compositionally biased region" description="Basic and acidic residues" evidence="1">
    <location>
        <begin position="455"/>
        <end position="468"/>
    </location>
</feature>
<feature type="region of interest" description="Disordered" evidence="1">
    <location>
        <begin position="1"/>
        <end position="22"/>
    </location>
</feature>
<evidence type="ECO:0000256" key="1">
    <source>
        <dbReference type="SAM" id="MobiDB-lite"/>
    </source>
</evidence>
<evidence type="ECO:0008006" key="4">
    <source>
        <dbReference type="Google" id="ProtNLM"/>
    </source>
</evidence>
<organism evidence="2 3">
    <name type="scientific">Apiospora aurea</name>
    <dbReference type="NCBI Taxonomy" id="335848"/>
    <lineage>
        <taxon>Eukaryota</taxon>
        <taxon>Fungi</taxon>
        <taxon>Dikarya</taxon>
        <taxon>Ascomycota</taxon>
        <taxon>Pezizomycotina</taxon>
        <taxon>Sordariomycetes</taxon>
        <taxon>Xylariomycetidae</taxon>
        <taxon>Amphisphaeriales</taxon>
        <taxon>Apiosporaceae</taxon>
        <taxon>Apiospora</taxon>
    </lineage>
</organism>
<feature type="region of interest" description="Disordered" evidence="1">
    <location>
        <begin position="455"/>
        <end position="479"/>
    </location>
</feature>
<feature type="region of interest" description="Disordered" evidence="1">
    <location>
        <begin position="127"/>
        <end position="148"/>
    </location>
</feature>
<proteinExistence type="predicted"/>
<feature type="compositionally biased region" description="Basic residues" evidence="1">
    <location>
        <begin position="470"/>
        <end position="479"/>
    </location>
</feature>